<feature type="signal peptide" evidence="5">
    <location>
        <begin position="1"/>
        <end position="21"/>
    </location>
</feature>
<dbReference type="GO" id="GO:0005886">
    <property type="term" value="C:plasma membrane"/>
    <property type="evidence" value="ECO:0007669"/>
    <property type="project" value="TreeGrafter"/>
</dbReference>
<proteinExistence type="predicted"/>
<feature type="transmembrane region" description="Helical" evidence="4">
    <location>
        <begin position="316"/>
        <end position="338"/>
    </location>
</feature>
<evidence type="ECO:0000313" key="8">
    <source>
        <dbReference type="Proteomes" id="UP000009175"/>
    </source>
</evidence>
<dbReference type="InterPro" id="IPR029787">
    <property type="entry name" value="Nucleotide_cyclase"/>
</dbReference>
<evidence type="ECO:0000256" key="2">
    <source>
        <dbReference type="ARBA" id="ARBA00012528"/>
    </source>
</evidence>
<dbReference type="KEGG" id="saz:Sama_2871"/>
<feature type="transmembrane region" description="Helical" evidence="4">
    <location>
        <begin position="379"/>
        <end position="396"/>
    </location>
</feature>
<dbReference type="InterPro" id="IPR011622">
    <property type="entry name" value="7TMR_DISM_rcpt_extracell_dom2"/>
</dbReference>
<gene>
    <name evidence="7" type="ordered locus">Sama_2871</name>
</gene>
<dbReference type="Pfam" id="PF07695">
    <property type="entry name" value="7TMR-DISM_7TM"/>
    <property type="match status" value="1"/>
</dbReference>
<keyword evidence="4" id="KW-0812">Transmembrane</keyword>
<dbReference type="STRING" id="326297.Sama_2871"/>
<dbReference type="Gene3D" id="3.30.70.270">
    <property type="match status" value="1"/>
</dbReference>
<feature type="transmembrane region" description="Helical" evidence="4">
    <location>
        <begin position="224"/>
        <end position="240"/>
    </location>
</feature>
<dbReference type="HOGENOM" id="CLU_000445_105_4_6"/>
<sequence>MIRLLFIWLACLPVFSGALYAASLPVESNAPSKYALAVAEARTALLPLTPYLSLLEDSGGQLSFDDVRQQAEQNKFIPLKGSANFGFSPSTWWVRVSVHNPADEARQFYLRQDYPLIDFLDLWQPSADGWLHTATGDRRAFHSRLLDLRTFVFPLTLAPGETQTLYLRFETQGSLNIGLALYAPSELISQVTWEYLSLGIYYGGFIVLLVYNLIIFLTVRERAFIFYVLYVLSYGLYMSVHNGLSFQYLWPENSWMANKSLLLLLALSLFGALRFTREILGLAQILPGADRLAARVEWGCVLGLILAPILSYHLVVLLLSVLTTFICIQLLVVGVMALMKGSRPARFYLVAFSALLLGAFVYMLKSFGVLPHNAFTQNAFQLGSLVEMVLLSLALGSRMQDIKRRNHIDVLTGLYNRRFFDEQLQQEYLKACRRHQPLSLLVLDIDYFKQFNDSRGHAEGDKALQLVADILAGTVQKPGMACRYGGEEFALILPETSAGEAMQLAERIREKVVRDTKERIELTVSIGCSEFDAKQHLSGFALFEAADEALYRAKADGRNCVRAC</sequence>
<name>A1S9L7_SHEAM</name>
<accession>A1S9L7</accession>
<feature type="domain" description="GGDEF" evidence="6">
    <location>
        <begin position="436"/>
        <end position="564"/>
    </location>
</feature>
<dbReference type="PROSITE" id="PS50887">
    <property type="entry name" value="GGDEF"/>
    <property type="match status" value="1"/>
</dbReference>
<dbReference type="InterPro" id="IPR000160">
    <property type="entry name" value="GGDEF_dom"/>
</dbReference>
<dbReference type="SUPFAM" id="SSF55073">
    <property type="entry name" value="Nucleotide cyclase"/>
    <property type="match status" value="1"/>
</dbReference>
<dbReference type="Proteomes" id="UP000009175">
    <property type="component" value="Chromosome"/>
</dbReference>
<dbReference type="Gene3D" id="2.60.40.2380">
    <property type="match status" value="1"/>
</dbReference>
<reference evidence="7 8" key="1">
    <citation type="submission" date="2006-12" db="EMBL/GenBank/DDBJ databases">
        <title>Complete sequence of Shewanella amazonensis SB2B.</title>
        <authorList>
            <consortium name="US DOE Joint Genome Institute"/>
            <person name="Copeland A."/>
            <person name="Lucas S."/>
            <person name="Lapidus A."/>
            <person name="Barry K."/>
            <person name="Detter J.C."/>
            <person name="Glavina del Rio T."/>
            <person name="Hammon N."/>
            <person name="Israni S."/>
            <person name="Dalin E."/>
            <person name="Tice H."/>
            <person name="Pitluck S."/>
            <person name="Munk A.C."/>
            <person name="Brettin T."/>
            <person name="Bruce D."/>
            <person name="Han C."/>
            <person name="Tapia R."/>
            <person name="Gilna P."/>
            <person name="Schmutz J."/>
            <person name="Larimer F."/>
            <person name="Land M."/>
            <person name="Hauser L."/>
            <person name="Kyrpides N."/>
            <person name="Mikhailova N."/>
            <person name="Fredrickson J."/>
            <person name="Richardson P."/>
        </authorList>
    </citation>
    <scope>NUCLEOTIDE SEQUENCE [LARGE SCALE GENOMIC DNA]</scope>
    <source>
        <strain evidence="8">ATCC BAA-1098 / SB2B</strain>
    </source>
</reference>
<evidence type="ECO:0000256" key="4">
    <source>
        <dbReference type="SAM" id="Phobius"/>
    </source>
</evidence>
<keyword evidence="4" id="KW-0472">Membrane</keyword>
<dbReference type="GO" id="GO:0043709">
    <property type="term" value="P:cell adhesion involved in single-species biofilm formation"/>
    <property type="evidence" value="ECO:0007669"/>
    <property type="project" value="TreeGrafter"/>
</dbReference>
<dbReference type="OrthoDB" id="5289013at2"/>
<feature type="transmembrane region" description="Helical" evidence="4">
    <location>
        <begin position="195"/>
        <end position="217"/>
    </location>
</feature>
<evidence type="ECO:0000259" key="6">
    <source>
        <dbReference type="PROSITE" id="PS50887"/>
    </source>
</evidence>
<keyword evidence="5" id="KW-0732">Signal</keyword>
<dbReference type="PANTHER" id="PTHR45138:SF9">
    <property type="entry name" value="DIGUANYLATE CYCLASE DGCM-RELATED"/>
    <property type="match status" value="1"/>
</dbReference>
<dbReference type="InterPro" id="IPR043128">
    <property type="entry name" value="Rev_trsase/Diguanyl_cyclase"/>
</dbReference>
<feature type="chain" id="PRO_5002637157" description="diguanylate cyclase" evidence="5">
    <location>
        <begin position="22"/>
        <end position="564"/>
    </location>
</feature>
<protein>
    <recommendedName>
        <fullName evidence="2">diguanylate cyclase</fullName>
        <ecNumber evidence="2">2.7.7.65</ecNumber>
    </recommendedName>
</protein>
<dbReference type="EC" id="2.7.7.65" evidence="2"/>
<dbReference type="AlphaFoldDB" id="A1S9L7"/>
<dbReference type="Pfam" id="PF00990">
    <property type="entry name" value="GGDEF"/>
    <property type="match status" value="1"/>
</dbReference>
<dbReference type="NCBIfam" id="TIGR00254">
    <property type="entry name" value="GGDEF"/>
    <property type="match status" value="1"/>
</dbReference>
<dbReference type="eggNOG" id="COG3706">
    <property type="taxonomic scope" value="Bacteria"/>
</dbReference>
<dbReference type="CDD" id="cd01949">
    <property type="entry name" value="GGDEF"/>
    <property type="match status" value="1"/>
</dbReference>
<organism evidence="7 8">
    <name type="scientific">Shewanella amazonensis (strain ATCC BAA-1098 / SB2B)</name>
    <dbReference type="NCBI Taxonomy" id="326297"/>
    <lineage>
        <taxon>Bacteria</taxon>
        <taxon>Pseudomonadati</taxon>
        <taxon>Pseudomonadota</taxon>
        <taxon>Gammaproteobacteria</taxon>
        <taxon>Alteromonadales</taxon>
        <taxon>Shewanellaceae</taxon>
        <taxon>Shewanella</taxon>
    </lineage>
</organism>
<comment type="catalytic activity">
    <reaction evidence="3">
        <text>2 GTP = 3',3'-c-di-GMP + 2 diphosphate</text>
        <dbReference type="Rhea" id="RHEA:24898"/>
        <dbReference type="ChEBI" id="CHEBI:33019"/>
        <dbReference type="ChEBI" id="CHEBI:37565"/>
        <dbReference type="ChEBI" id="CHEBI:58805"/>
        <dbReference type="EC" id="2.7.7.65"/>
    </reaction>
</comment>
<evidence type="ECO:0000256" key="1">
    <source>
        <dbReference type="ARBA" id="ARBA00001946"/>
    </source>
</evidence>
<dbReference type="SMART" id="SM00267">
    <property type="entry name" value="GGDEF"/>
    <property type="match status" value="1"/>
</dbReference>
<dbReference type="InterPro" id="IPR050469">
    <property type="entry name" value="Diguanylate_Cyclase"/>
</dbReference>
<evidence type="ECO:0000256" key="5">
    <source>
        <dbReference type="SAM" id="SignalP"/>
    </source>
</evidence>
<feature type="transmembrane region" description="Helical" evidence="4">
    <location>
        <begin position="345"/>
        <end position="364"/>
    </location>
</feature>
<dbReference type="GO" id="GO:0052621">
    <property type="term" value="F:diguanylate cyclase activity"/>
    <property type="evidence" value="ECO:0007669"/>
    <property type="project" value="UniProtKB-EC"/>
</dbReference>
<dbReference type="GO" id="GO:1902201">
    <property type="term" value="P:negative regulation of bacterial-type flagellum-dependent cell motility"/>
    <property type="evidence" value="ECO:0007669"/>
    <property type="project" value="TreeGrafter"/>
</dbReference>
<evidence type="ECO:0000313" key="7">
    <source>
        <dbReference type="EMBL" id="ABM01074.1"/>
    </source>
</evidence>
<keyword evidence="4" id="KW-1133">Transmembrane helix</keyword>
<dbReference type="FunFam" id="3.30.70.270:FF:000001">
    <property type="entry name" value="Diguanylate cyclase domain protein"/>
    <property type="match status" value="1"/>
</dbReference>
<dbReference type="Pfam" id="PF07696">
    <property type="entry name" value="7TMR-DISMED2"/>
    <property type="match status" value="1"/>
</dbReference>
<dbReference type="RefSeq" id="WP_011760979.1">
    <property type="nucleotide sequence ID" value="NC_008700.1"/>
</dbReference>
<dbReference type="EMBL" id="CP000507">
    <property type="protein sequence ID" value="ABM01074.1"/>
    <property type="molecule type" value="Genomic_DNA"/>
</dbReference>
<evidence type="ECO:0000256" key="3">
    <source>
        <dbReference type="ARBA" id="ARBA00034247"/>
    </source>
</evidence>
<comment type="cofactor">
    <cofactor evidence="1">
        <name>Mg(2+)</name>
        <dbReference type="ChEBI" id="CHEBI:18420"/>
    </cofactor>
</comment>
<dbReference type="InterPro" id="IPR011623">
    <property type="entry name" value="7TMR_DISM_rcpt_extracell_dom1"/>
</dbReference>
<dbReference type="PANTHER" id="PTHR45138">
    <property type="entry name" value="REGULATORY COMPONENTS OF SENSORY TRANSDUCTION SYSTEM"/>
    <property type="match status" value="1"/>
</dbReference>
<keyword evidence="8" id="KW-1185">Reference proteome</keyword>